<evidence type="ECO:0000313" key="2">
    <source>
        <dbReference type="EMBL" id="QDU29926.1"/>
    </source>
</evidence>
<protein>
    <recommendedName>
        <fullName evidence="4">Heme-binding protein</fullName>
    </recommendedName>
</protein>
<dbReference type="Proteomes" id="UP000315017">
    <property type="component" value="Chromosome"/>
</dbReference>
<feature type="chain" id="PRO_5021705573" description="Heme-binding protein" evidence="1">
    <location>
        <begin position="24"/>
        <end position="172"/>
    </location>
</feature>
<dbReference type="Gene3D" id="3.30.450.150">
    <property type="entry name" value="Haem-degrading domain"/>
    <property type="match status" value="1"/>
</dbReference>
<reference evidence="2 3" key="1">
    <citation type="submission" date="2019-02" db="EMBL/GenBank/DDBJ databases">
        <title>Deep-cultivation of Planctomycetes and their phenomic and genomic characterization uncovers novel biology.</title>
        <authorList>
            <person name="Wiegand S."/>
            <person name="Jogler M."/>
            <person name="Boedeker C."/>
            <person name="Pinto D."/>
            <person name="Vollmers J."/>
            <person name="Rivas-Marin E."/>
            <person name="Kohn T."/>
            <person name="Peeters S.H."/>
            <person name="Heuer A."/>
            <person name="Rast P."/>
            <person name="Oberbeckmann S."/>
            <person name="Bunk B."/>
            <person name="Jeske O."/>
            <person name="Meyerdierks A."/>
            <person name="Storesund J.E."/>
            <person name="Kallscheuer N."/>
            <person name="Luecker S."/>
            <person name="Lage O.M."/>
            <person name="Pohl T."/>
            <person name="Merkel B.J."/>
            <person name="Hornburger P."/>
            <person name="Mueller R.-W."/>
            <person name="Bruemmer F."/>
            <person name="Labrenz M."/>
            <person name="Spormann A.M."/>
            <person name="Op den Camp H."/>
            <person name="Overmann J."/>
            <person name="Amann R."/>
            <person name="Jetten M.S.M."/>
            <person name="Mascher T."/>
            <person name="Medema M.H."/>
            <person name="Devos D.P."/>
            <person name="Kaster A.-K."/>
            <person name="Ovreas L."/>
            <person name="Rohde M."/>
            <person name="Galperin M.Y."/>
            <person name="Jogler C."/>
        </authorList>
    </citation>
    <scope>NUCLEOTIDE SEQUENCE [LARGE SCALE GENOMIC DNA]</scope>
    <source>
        <strain evidence="2 3">ETA_A8</strain>
    </source>
</reference>
<organism evidence="2 3">
    <name type="scientific">Anatilimnocola aggregata</name>
    <dbReference type="NCBI Taxonomy" id="2528021"/>
    <lineage>
        <taxon>Bacteria</taxon>
        <taxon>Pseudomonadati</taxon>
        <taxon>Planctomycetota</taxon>
        <taxon>Planctomycetia</taxon>
        <taxon>Pirellulales</taxon>
        <taxon>Pirellulaceae</taxon>
        <taxon>Anatilimnocola</taxon>
    </lineage>
</organism>
<dbReference type="SUPFAM" id="SSF143744">
    <property type="entry name" value="GlcG-like"/>
    <property type="match status" value="1"/>
</dbReference>
<evidence type="ECO:0008006" key="4">
    <source>
        <dbReference type="Google" id="ProtNLM"/>
    </source>
</evidence>
<dbReference type="RefSeq" id="WP_202921238.1">
    <property type="nucleotide sequence ID" value="NZ_CP036274.1"/>
</dbReference>
<dbReference type="Pfam" id="PF03928">
    <property type="entry name" value="HbpS-like"/>
    <property type="match status" value="1"/>
</dbReference>
<gene>
    <name evidence="2" type="ORF">ETAA8_50430</name>
</gene>
<accession>A0A517YI76</accession>
<name>A0A517YI76_9BACT</name>
<keyword evidence="3" id="KW-1185">Reference proteome</keyword>
<dbReference type="KEGG" id="aagg:ETAA8_50430"/>
<dbReference type="InterPro" id="IPR005624">
    <property type="entry name" value="PduO/GlcC-like"/>
</dbReference>
<evidence type="ECO:0000313" key="3">
    <source>
        <dbReference type="Proteomes" id="UP000315017"/>
    </source>
</evidence>
<evidence type="ECO:0000256" key="1">
    <source>
        <dbReference type="SAM" id="SignalP"/>
    </source>
</evidence>
<dbReference type="PANTHER" id="PTHR34309:SF1">
    <property type="entry name" value="PROTEIN GLCG"/>
    <property type="match status" value="1"/>
</dbReference>
<keyword evidence="1" id="KW-0732">Signal</keyword>
<dbReference type="PANTHER" id="PTHR34309">
    <property type="entry name" value="SLR1406 PROTEIN"/>
    <property type="match status" value="1"/>
</dbReference>
<dbReference type="AlphaFoldDB" id="A0A517YI76"/>
<dbReference type="InterPro" id="IPR052517">
    <property type="entry name" value="GlcG_carb_metab_protein"/>
</dbReference>
<proteinExistence type="predicted"/>
<sequence length="172" mass="17719" precursor="true">MSKALSFVVGLALAMAAANFAVAQGTTAQPPIPPPVAPPEYGAPIKLELAHKIVEAAEVEAKKQGWPVAIAIVDSSGFLVLFHRLDNTQLASVEISIEKAKTAAHFRRPTKAFEEVLEKGGANVKVLRIPGLPIEGGVPIMVDGKIVGAIGVSGVKSNEDGLVAAAGLTAVK</sequence>
<feature type="signal peptide" evidence="1">
    <location>
        <begin position="1"/>
        <end position="23"/>
    </location>
</feature>
<dbReference type="InterPro" id="IPR038084">
    <property type="entry name" value="PduO/GlcC-like_sf"/>
</dbReference>
<dbReference type="EMBL" id="CP036274">
    <property type="protein sequence ID" value="QDU29926.1"/>
    <property type="molecule type" value="Genomic_DNA"/>
</dbReference>